<proteinExistence type="predicted"/>
<organism evidence="6 7">
    <name type="scientific">Antrodiella citrinella</name>
    <dbReference type="NCBI Taxonomy" id="2447956"/>
    <lineage>
        <taxon>Eukaryota</taxon>
        <taxon>Fungi</taxon>
        <taxon>Dikarya</taxon>
        <taxon>Basidiomycota</taxon>
        <taxon>Agaricomycotina</taxon>
        <taxon>Agaricomycetes</taxon>
        <taxon>Polyporales</taxon>
        <taxon>Steccherinaceae</taxon>
        <taxon>Antrodiella</taxon>
    </lineage>
</organism>
<keyword evidence="3" id="KW-0862">Zinc</keyword>
<protein>
    <recommendedName>
        <fullName evidence="5">MYND-type domain-containing protein</fullName>
    </recommendedName>
</protein>
<keyword evidence="7" id="KW-1185">Reference proteome</keyword>
<accession>A0A4S4MQV3</accession>
<dbReference type="GO" id="GO:0008270">
    <property type="term" value="F:zinc ion binding"/>
    <property type="evidence" value="ECO:0007669"/>
    <property type="project" value="UniProtKB-KW"/>
</dbReference>
<evidence type="ECO:0000256" key="3">
    <source>
        <dbReference type="ARBA" id="ARBA00022833"/>
    </source>
</evidence>
<gene>
    <name evidence="6" type="ORF">EUX98_g5738</name>
</gene>
<dbReference type="InterPro" id="IPR011989">
    <property type="entry name" value="ARM-like"/>
</dbReference>
<evidence type="ECO:0000256" key="1">
    <source>
        <dbReference type="ARBA" id="ARBA00022723"/>
    </source>
</evidence>
<evidence type="ECO:0000313" key="6">
    <source>
        <dbReference type="EMBL" id="THH28452.1"/>
    </source>
</evidence>
<dbReference type="InterPro" id="IPR016024">
    <property type="entry name" value="ARM-type_fold"/>
</dbReference>
<dbReference type="Gene3D" id="1.25.10.10">
    <property type="entry name" value="Leucine-rich Repeat Variant"/>
    <property type="match status" value="1"/>
</dbReference>
<dbReference type="InterPro" id="IPR002893">
    <property type="entry name" value="Znf_MYND"/>
</dbReference>
<dbReference type="SUPFAM" id="SSF48371">
    <property type="entry name" value="ARM repeat"/>
    <property type="match status" value="1"/>
</dbReference>
<dbReference type="PROSITE" id="PS50865">
    <property type="entry name" value="ZF_MYND_2"/>
    <property type="match status" value="1"/>
</dbReference>
<dbReference type="Proteomes" id="UP000308730">
    <property type="component" value="Unassembled WGS sequence"/>
</dbReference>
<dbReference type="EMBL" id="SGPM01000178">
    <property type="protein sequence ID" value="THH28452.1"/>
    <property type="molecule type" value="Genomic_DNA"/>
</dbReference>
<dbReference type="OrthoDB" id="341421at2759"/>
<evidence type="ECO:0000256" key="4">
    <source>
        <dbReference type="PROSITE-ProRule" id="PRU00134"/>
    </source>
</evidence>
<evidence type="ECO:0000259" key="5">
    <source>
        <dbReference type="PROSITE" id="PS50865"/>
    </source>
</evidence>
<dbReference type="SUPFAM" id="SSF144232">
    <property type="entry name" value="HIT/MYND zinc finger-like"/>
    <property type="match status" value="1"/>
</dbReference>
<evidence type="ECO:0000256" key="2">
    <source>
        <dbReference type="ARBA" id="ARBA00022771"/>
    </source>
</evidence>
<reference evidence="6 7" key="1">
    <citation type="submission" date="2019-02" db="EMBL/GenBank/DDBJ databases">
        <title>Genome sequencing of the rare red list fungi Antrodiella citrinella (Flaviporus citrinellus).</title>
        <authorList>
            <person name="Buettner E."/>
            <person name="Kellner H."/>
        </authorList>
    </citation>
    <scope>NUCLEOTIDE SEQUENCE [LARGE SCALE GENOMIC DNA]</scope>
    <source>
        <strain evidence="6 7">DSM 108506</strain>
    </source>
</reference>
<dbReference type="Pfam" id="PF01753">
    <property type="entry name" value="zf-MYND"/>
    <property type="match status" value="1"/>
</dbReference>
<name>A0A4S4MQV3_9APHY</name>
<dbReference type="Gene3D" id="6.10.140.2220">
    <property type="match status" value="1"/>
</dbReference>
<sequence length="702" mass="78511">MPGPRRKTKNKPSATAASSSLAVALPDAFVEEIDDVQGWREIVNLLCDAFKLPDMSRRSGLKKIHANFSEIYRKMDKTYTKYSGNEKVVGGIVAIWAKMCVDAVLRNRLVHEGLIDKIMPLMDMRSTRLIGLETLATVTHHGGLEVRIEIAKHTPTLLRIMDEFPDHPKINELAVSTISHSVGSVINEEHLDKALARKLDVPAVLKQVLDAMRKPNASLILVDHGISLVTSGCQHCHQEIKALPPLLSLLAACLRVSDISVRCNALASFIRINSPGSEEENRFFDPRKLMDAVQRRFPGHLVDAMMDFGMLRCETTLLGKTAGDYQTAMMKCAQDHDLRTLGKTLAGLIVRTEFSISEGGFQSYNDRGQMEFMDVGLPFKAWTDSLPHCAKVLRDGNPTPLDLDMADILDIKFYILRQRIPDAIAHAQGAIKRNPQVAYFYYAIGLGADTAQALRAVKKGLKAKQTTPFVKYYMLWRAIVSAGDMGVTMLANARAGDQEYSEGIAFLMSALDDTKDFFDIAPPDARHMATIVNWFVVLTLAIKGPELSPDLKELEPAFKKLEIARRITEHIGFPYKKTQMRLSREMMLRLWPKAIKDFVSTITYYDALYDSSSKEQQSVAGAEDTLAAWLDEISHDDEDGHYDTHCIHPRINSNSVELYRCTYCRNPSAALRKCSGCGKVRYCDGACQKSHWFEHKATCKPA</sequence>
<comment type="caution">
    <text evidence="6">The sequence shown here is derived from an EMBL/GenBank/DDBJ whole genome shotgun (WGS) entry which is preliminary data.</text>
</comment>
<evidence type="ECO:0000313" key="7">
    <source>
        <dbReference type="Proteomes" id="UP000308730"/>
    </source>
</evidence>
<keyword evidence="1" id="KW-0479">Metal-binding</keyword>
<dbReference type="PROSITE" id="PS01360">
    <property type="entry name" value="ZF_MYND_1"/>
    <property type="match status" value="1"/>
</dbReference>
<dbReference type="AlphaFoldDB" id="A0A4S4MQV3"/>
<keyword evidence="2 4" id="KW-0863">Zinc-finger</keyword>
<feature type="domain" description="MYND-type" evidence="5">
    <location>
        <begin position="661"/>
        <end position="699"/>
    </location>
</feature>